<evidence type="ECO:0000313" key="1">
    <source>
        <dbReference type="EMBL" id="MBB4856883.1"/>
    </source>
</evidence>
<comment type="caution">
    <text evidence="1">The sequence shown here is derived from an EMBL/GenBank/DDBJ whole genome shotgun (WGS) entry which is preliminary data.</text>
</comment>
<organism evidence="1 2">
    <name type="scientific">Novosphingobium chloroacetimidivorans</name>
    <dbReference type="NCBI Taxonomy" id="1428314"/>
    <lineage>
        <taxon>Bacteria</taxon>
        <taxon>Pseudomonadati</taxon>
        <taxon>Pseudomonadota</taxon>
        <taxon>Alphaproteobacteria</taxon>
        <taxon>Sphingomonadales</taxon>
        <taxon>Sphingomonadaceae</taxon>
        <taxon>Novosphingobium</taxon>
    </lineage>
</organism>
<name>A0A7W7NTV3_9SPHN</name>
<dbReference type="AlphaFoldDB" id="A0A7W7NTV3"/>
<evidence type="ECO:0000313" key="2">
    <source>
        <dbReference type="Proteomes" id="UP000555448"/>
    </source>
</evidence>
<accession>A0A7W7NTV3</accession>
<dbReference type="PROSITE" id="PS51257">
    <property type="entry name" value="PROKAR_LIPOPROTEIN"/>
    <property type="match status" value="1"/>
</dbReference>
<reference evidence="1 2" key="1">
    <citation type="submission" date="2020-08" db="EMBL/GenBank/DDBJ databases">
        <title>Functional genomics of gut bacteria from endangered species of beetles.</title>
        <authorList>
            <person name="Carlos-Shanley C."/>
        </authorList>
    </citation>
    <scope>NUCLEOTIDE SEQUENCE [LARGE SCALE GENOMIC DNA]</scope>
    <source>
        <strain evidence="1 2">S00245</strain>
    </source>
</reference>
<dbReference type="InterPro" id="IPR025091">
    <property type="entry name" value="DUF4019"/>
</dbReference>
<evidence type="ECO:0008006" key="3">
    <source>
        <dbReference type="Google" id="ProtNLM"/>
    </source>
</evidence>
<gene>
    <name evidence="1" type="ORF">HNO88_000180</name>
</gene>
<protein>
    <recommendedName>
        <fullName evidence="3">DUF4019 domain-containing protein</fullName>
    </recommendedName>
</protein>
<dbReference type="RefSeq" id="WP_184241828.1">
    <property type="nucleotide sequence ID" value="NZ_JACHLR010000001.1"/>
</dbReference>
<sequence length="140" mass="15377">MNRIARYLVPVAGVAMLAGCGVKQGFEDASADVARFHQALDRGDVQRLWDEADPQFRKATPRAQFDRLVAAIRTKLGKVKASKQVGWNANASTSGTFLTVTAQTTFERGTGTEEFVFAKHAGQRPRLAGYDIQSQDMMLD</sequence>
<dbReference type="Proteomes" id="UP000555448">
    <property type="component" value="Unassembled WGS sequence"/>
</dbReference>
<proteinExistence type="predicted"/>
<dbReference type="Pfam" id="PF13211">
    <property type="entry name" value="DUF4019"/>
    <property type="match status" value="1"/>
</dbReference>
<keyword evidence="2" id="KW-1185">Reference proteome</keyword>
<dbReference type="EMBL" id="JACHLR010000001">
    <property type="protein sequence ID" value="MBB4856883.1"/>
    <property type="molecule type" value="Genomic_DNA"/>
</dbReference>